<name>A0ABY4DZ20_9NEIS</name>
<evidence type="ECO:0000313" key="3">
    <source>
        <dbReference type="EMBL" id="UOO88766.1"/>
    </source>
</evidence>
<feature type="chain" id="PRO_5046486162" description="DUF3887 domain-containing protein" evidence="2">
    <location>
        <begin position="26"/>
        <end position="180"/>
    </location>
</feature>
<proteinExistence type="predicted"/>
<evidence type="ECO:0008006" key="5">
    <source>
        <dbReference type="Google" id="ProtNLM"/>
    </source>
</evidence>
<dbReference type="Proteomes" id="UP000832011">
    <property type="component" value="Chromosome"/>
</dbReference>
<dbReference type="RefSeq" id="WP_058357542.1">
    <property type="nucleotide sequence ID" value="NZ_CABKVG010000010.1"/>
</dbReference>
<accession>A0ABY4DZ20</accession>
<feature type="region of interest" description="Disordered" evidence="1">
    <location>
        <begin position="158"/>
        <end position="180"/>
    </location>
</feature>
<evidence type="ECO:0000256" key="1">
    <source>
        <dbReference type="SAM" id="MobiDB-lite"/>
    </source>
</evidence>
<sequence length="180" mass="19393">MNTHTRIPSTWLRAIAIAAVLPWLAACDQVTEKIDQKIEQAVPKATAAQNEQAAKLYQALSQKDYALIMQTASPEFQAELQQSSNSLAFMSSQIPAGSAPAAPSMIAINKSVHTQRGKLLSITYQYVYPVQLVNFTVVFDGEEGSTVLKGLNLNVQVNPNSPAPTNKAPDSASAPKQQVI</sequence>
<dbReference type="PROSITE" id="PS51257">
    <property type="entry name" value="PROKAR_LIPOPROTEIN"/>
    <property type="match status" value="1"/>
</dbReference>
<dbReference type="EMBL" id="CP091511">
    <property type="protein sequence ID" value="UOO88766.1"/>
    <property type="molecule type" value="Genomic_DNA"/>
</dbReference>
<evidence type="ECO:0000256" key="2">
    <source>
        <dbReference type="SAM" id="SignalP"/>
    </source>
</evidence>
<organism evidence="3 4">
    <name type="scientific">Vitreoscilla massiliensis</name>
    <dbReference type="NCBI Taxonomy" id="1689272"/>
    <lineage>
        <taxon>Bacteria</taxon>
        <taxon>Pseudomonadati</taxon>
        <taxon>Pseudomonadota</taxon>
        <taxon>Betaproteobacteria</taxon>
        <taxon>Neisseriales</taxon>
        <taxon>Neisseriaceae</taxon>
        <taxon>Vitreoscilla</taxon>
    </lineage>
</organism>
<protein>
    <recommendedName>
        <fullName evidence="5">DUF3887 domain-containing protein</fullName>
    </recommendedName>
</protein>
<reference evidence="3 4" key="1">
    <citation type="journal article" date="2022" name="Res Sq">
        <title>Evolution of multicellular longitudinally dividing oral cavity symbionts (Neisseriaceae).</title>
        <authorList>
            <person name="Nyongesa S."/>
            <person name="Weber P."/>
            <person name="Bernet E."/>
            <person name="Pullido F."/>
            <person name="Nieckarz M."/>
            <person name="Delaby M."/>
            <person name="Nieves C."/>
            <person name="Viehboeck T."/>
            <person name="Krause N."/>
            <person name="Rivera-Millot A."/>
            <person name="Nakamura A."/>
            <person name="Vischer N."/>
            <person name="VanNieuwenhze M."/>
            <person name="Brun Y."/>
            <person name="Cava F."/>
            <person name="Bulgheresi S."/>
            <person name="Veyrier F."/>
        </authorList>
    </citation>
    <scope>NUCLEOTIDE SEQUENCE [LARGE SCALE GENOMIC DNA]</scope>
    <source>
        <strain evidence="3 4">SN4</strain>
    </source>
</reference>
<gene>
    <name evidence="3" type="ORF">LVJ82_15080</name>
</gene>
<keyword evidence="2" id="KW-0732">Signal</keyword>
<feature type="signal peptide" evidence="2">
    <location>
        <begin position="1"/>
        <end position="25"/>
    </location>
</feature>
<evidence type="ECO:0000313" key="4">
    <source>
        <dbReference type="Proteomes" id="UP000832011"/>
    </source>
</evidence>
<keyword evidence="4" id="KW-1185">Reference proteome</keyword>